<evidence type="ECO:0000256" key="11">
    <source>
        <dbReference type="PROSITE-ProRule" id="PRU00339"/>
    </source>
</evidence>
<keyword evidence="6" id="KW-0963">Cytoplasm</keyword>
<keyword evidence="8" id="KW-0221">Differentiation</keyword>
<protein>
    <recommendedName>
        <fullName evidence="4">Protein unc-45 homolog B</fullName>
    </recommendedName>
</protein>
<evidence type="ECO:0000256" key="7">
    <source>
        <dbReference type="ARBA" id="ARBA00022541"/>
    </source>
</evidence>
<dbReference type="FunFam" id="1.25.10.10:FF:000043">
    <property type="entry name" value="Unc-45 myosin chaperone B"/>
    <property type="match status" value="1"/>
</dbReference>
<keyword evidence="10" id="KW-0143">Chaperone</keyword>
<evidence type="ECO:0000256" key="1">
    <source>
        <dbReference type="ARBA" id="ARBA00004161"/>
    </source>
</evidence>
<dbReference type="GO" id="GO:0048471">
    <property type="term" value="C:perinuclear region of cytoplasm"/>
    <property type="evidence" value="ECO:0007669"/>
    <property type="project" value="UniProtKB-SubCell"/>
</dbReference>
<name>A0A7R9A6F6_9CRUS</name>
<dbReference type="GO" id="GO:0031672">
    <property type="term" value="C:A band"/>
    <property type="evidence" value="ECO:0007669"/>
    <property type="project" value="UniProtKB-SubCell"/>
</dbReference>
<evidence type="ECO:0000256" key="4">
    <source>
        <dbReference type="ARBA" id="ARBA00020768"/>
    </source>
</evidence>
<keyword evidence="14" id="KW-1185">Reference proteome</keyword>
<evidence type="ECO:0000256" key="3">
    <source>
        <dbReference type="ARBA" id="ARBA00004556"/>
    </source>
</evidence>
<dbReference type="GO" id="GO:0030154">
    <property type="term" value="P:cell differentiation"/>
    <property type="evidence" value="ECO:0007669"/>
    <property type="project" value="UniProtKB-KW"/>
</dbReference>
<gene>
    <name evidence="13" type="ORF">DSTB1V02_LOCUS8159</name>
</gene>
<comment type="subcellular location">
    <subcellularLocation>
        <location evidence="1">Cytoplasm</location>
        <location evidence="1">Myofibril</location>
        <location evidence="1">Sarcomere</location>
        <location evidence="1">A band</location>
    </subcellularLocation>
    <subcellularLocation>
        <location evidence="2">Cytoplasm</location>
        <location evidence="2">Myofibril</location>
        <location evidence="2">Sarcomere</location>
        <location evidence="2">Z line</location>
    </subcellularLocation>
    <subcellularLocation>
        <location evidence="3">Cytoplasm</location>
        <location evidence="3">Perinuclear region</location>
    </subcellularLocation>
</comment>
<evidence type="ECO:0000256" key="8">
    <source>
        <dbReference type="ARBA" id="ARBA00022782"/>
    </source>
</evidence>
<dbReference type="SMART" id="SM00185">
    <property type="entry name" value="ARM"/>
    <property type="match status" value="5"/>
</dbReference>
<feature type="repeat" description="TPR" evidence="11">
    <location>
        <begin position="83"/>
        <end position="116"/>
    </location>
</feature>
<dbReference type="EMBL" id="CAJPEV010001802">
    <property type="protein sequence ID" value="CAG0894401.1"/>
    <property type="molecule type" value="Genomic_DNA"/>
</dbReference>
<proteinExistence type="predicted"/>
<dbReference type="OrthoDB" id="199930at2759"/>
<evidence type="ECO:0000256" key="6">
    <source>
        <dbReference type="ARBA" id="ARBA00022490"/>
    </source>
</evidence>
<evidence type="ECO:0000256" key="9">
    <source>
        <dbReference type="ARBA" id="ARBA00022803"/>
    </source>
</evidence>
<dbReference type="InterPro" id="IPR000225">
    <property type="entry name" value="Armadillo"/>
</dbReference>
<dbReference type="InterPro" id="IPR024660">
    <property type="entry name" value="UCS_central_dom"/>
</dbReference>
<dbReference type="Pfam" id="PF11701">
    <property type="entry name" value="UNC45-central"/>
    <property type="match status" value="1"/>
</dbReference>
<keyword evidence="5" id="KW-0217">Developmental protein</keyword>
<dbReference type="SMART" id="SM00028">
    <property type="entry name" value="TPR"/>
    <property type="match status" value="3"/>
</dbReference>
<accession>A0A7R9A6F6</accession>
<dbReference type="Gene3D" id="1.25.40.10">
    <property type="entry name" value="Tetratricopeptide repeat domain"/>
    <property type="match status" value="1"/>
</dbReference>
<dbReference type="InterPro" id="IPR011989">
    <property type="entry name" value="ARM-like"/>
</dbReference>
<evidence type="ECO:0000313" key="14">
    <source>
        <dbReference type="Proteomes" id="UP000677054"/>
    </source>
</evidence>
<dbReference type="GO" id="GO:0051879">
    <property type="term" value="F:Hsp90 protein binding"/>
    <property type="evidence" value="ECO:0007669"/>
    <property type="project" value="TreeGrafter"/>
</dbReference>
<dbReference type="EMBL" id="LR901319">
    <property type="protein sequence ID" value="CAD7248343.1"/>
    <property type="molecule type" value="Genomic_DNA"/>
</dbReference>
<dbReference type="InterPro" id="IPR016024">
    <property type="entry name" value="ARM-type_fold"/>
</dbReference>
<dbReference type="Proteomes" id="UP000677054">
    <property type="component" value="Unassembled WGS sequence"/>
</dbReference>
<keyword evidence="9 11" id="KW-0802">TPR repeat</keyword>
<dbReference type="InterPro" id="IPR019734">
    <property type="entry name" value="TPR_rpt"/>
</dbReference>
<dbReference type="SUPFAM" id="SSF48452">
    <property type="entry name" value="TPR-like"/>
    <property type="match status" value="1"/>
</dbReference>
<dbReference type="Gene3D" id="1.25.10.10">
    <property type="entry name" value="Leucine-rich Repeat Variant"/>
    <property type="match status" value="2"/>
</dbReference>
<dbReference type="PANTHER" id="PTHR45994">
    <property type="entry name" value="FI21225P1"/>
    <property type="match status" value="1"/>
</dbReference>
<dbReference type="GO" id="GO:0030018">
    <property type="term" value="C:Z disc"/>
    <property type="evidence" value="ECO:0007669"/>
    <property type="project" value="UniProtKB-SubCell"/>
</dbReference>
<feature type="repeat" description="TPR" evidence="11">
    <location>
        <begin position="12"/>
        <end position="45"/>
    </location>
</feature>
<evidence type="ECO:0000256" key="2">
    <source>
        <dbReference type="ARBA" id="ARBA00004216"/>
    </source>
</evidence>
<evidence type="ECO:0000256" key="10">
    <source>
        <dbReference type="ARBA" id="ARBA00023186"/>
    </source>
</evidence>
<dbReference type="GO" id="GO:0007517">
    <property type="term" value="P:muscle organ development"/>
    <property type="evidence" value="ECO:0007669"/>
    <property type="project" value="UniProtKB-KW"/>
</dbReference>
<reference evidence="13" key="1">
    <citation type="submission" date="2020-11" db="EMBL/GenBank/DDBJ databases">
        <authorList>
            <person name="Tran Van P."/>
        </authorList>
    </citation>
    <scope>NUCLEOTIDE SEQUENCE</scope>
</reference>
<evidence type="ECO:0000256" key="5">
    <source>
        <dbReference type="ARBA" id="ARBA00022473"/>
    </source>
</evidence>
<evidence type="ECO:0000313" key="13">
    <source>
        <dbReference type="EMBL" id="CAD7248343.1"/>
    </source>
</evidence>
<dbReference type="SUPFAM" id="SSF48371">
    <property type="entry name" value="ARM repeat"/>
    <property type="match status" value="2"/>
</dbReference>
<dbReference type="PANTHER" id="PTHR45994:SF1">
    <property type="entry name" value="FI21225P1"/>
    <property type="match status" value="1"/>
</dbReference>
<dbReference type="PROSITE" id="PS50005">
    <property type="entry name" value="TPR"/>
    <property type="match status" value="2"/>
</dbReference>
<evidence type="ECO:0000259" key="12">
    <source>
        <dbReference type="Pfam" id="PF11701"/>
    </source>
</evidence>
<keyword evidence="7" id="KW-0517">Myogenesis</keyword>
<dbReference type="AlphaFoldDB" id="A0A7R9A6F6"/>
<organism evidence="13">
    <name type="scientific">Darwinula stevensoni</name>
    <dbReference type="NCBI Taxonomy" id="69355"/>
    <lineage>
        <taxon>Eukaryota</taxon>
        <taxon>Metazoa</taxon>
        <taxon>Ecdysozoa</taxon>
        <taxon>Arthropoda</taxon>
        <taxon>Crustacea</taxon>
        <taxon>Oligostraca</taxon>
        <taxon>Ostracoda</taxon>
        <taxon>Podocopa</taxon>
        <taxon>Podocopida</taxon>
        <taxon>Darwinulocopina</taxon>
        <taxon>Darwinuloidea</taxon>
        <taxon>Darwinulidae</taxon>
        <taxon>Darwinula</taxon>
    </lineage>
</organism>
<sequence length="937" mass="104490">MPENVSEVDNCVESLKELGNTLYKEGDFAGAIQCYTDALKQANEKVERAVLLKNRAATYLKQEQYSKVLEDCNESLALVPHDPKALFRRALALEQLERIDEAYKDAKEVQELEPQNKALEPVLRRLYEALQEKVKMMSQVSNKVSQMFQCAFDKDSDLEKCNKALNNLLVLARERAASALMMERDLIEKLMELLSVNKTSEIQLTGIRLIGELCKGNVERTKIIVKKIGMPWFSDRFLSQDEQYINAVEYCIQTILKTLGGLEASKEEKEKLLKENALEIDTIMSVLLCSVTSRVISGIGRDAILEIITRNVDYQALQWAEKFVKAGGVTRMMEVSAELPELPYESNMKITESTKTLAAVCLGKVYDNMWHDLAKQDFINKVEDFVKDKLLGMEIEDKVRVASSLTTLLRGPLDVGNSIIAKEGFLEMLLVMANSGDTIQQKVSAEALIAAASKKDKAKSIVSQGTNILKSLYQSKDDHIKVRALVGLCKLGASGGTDASYRPFAEGSTLKLAEACRRFLIHPAKDRDMRKWAVEGLSYLTLDAEVKEKLIEDKPAINAMIELAKTGDQSVVYGCITTLVNLTNSYDKQEIIPEMIELAKFAKQHIPEEHELDDPDFVTKRVRVLGQAGVTVALVSLSKTESKNCKELICRVFNALCEHQDLRGLVVQQGGAKVLIPMALDGTDKGKKQAAQALARIGITINPEVAFPGQRACEVVRPLLQLLHPDCKALENFEALMCLTNLAGMNLTVQKRIMKEGGFSKIEHYMYEDHLMLKKAATQCITNLCSCSEVLKYMEGKNDRVKYLLLLSGEQDEEELETGKAAAGALAILTSVSKKCCQKIFDSDQWLNILQFLVANPDPDVQHRGVCIVHNMMTKSKSIAEKLIETSIMELLMALSQSDVGNPKIREYAEMSLKAAEEWKLIKANDGEEEDGNSDVD</sequence>
<feature type="domain" description="UNC-45/Cro1/She4 central" evidence="12">
    <location>
        <begin position="306"/>
        <end position="491"/>
    </location>
</feature>
<dbReference type="InterPro" id="IPR011990">
    <property type="entry name" value="TPR-like_helical_dom_sf"/>
</dbReference>